<feature type="domain" description="Metalloprotease TldD/E N-terminal" evidence="3">
    <location>
        <begin position="27"/>
        <end position="91"/>
    </location>
</feature>
<evidence type="ECO:0000259" key="4">
    <source>
        <dbReference type="Pfam" id="PF19289"/>
    </source>
</evidence>
<dbReference type="Gene3D" id="3.30.2290.10">
    <property type="entry name" value="PmbA/TldD superfamily"/>
    <property type="match status" value="1"/>
</dbReference>
<feature type="region of interest" description="Disordered" evidence="2">
    <location>
        <begin position="331"/>
        <end position="353"/>
    </location>
</feature>
<comment type="caution">
    <text evidence="6">The sequence shown here is derived from an EMBL/GenBank/DDBJ whole genome shotgun (WGS) entry which is preliminary data.</text>
</comment>
<dbReference type="OrthoDB" id="9803618at2"/>
<evidence type="ECO:0000313" key="7">
    <source>
        <dbReference type="Proteomes" id="UP000305654"/>
    </source>
</evidence>
<dbReference type="Proteomes" id="UP000305654">
    <property type="component" value="Unassembled WGS sequence"/>
</dbReference>
<accession>A0A5R9J9P9</accession>
<dbReference type="Pfam" id="PF19290">
    <property type="entry name" value="PmbA_TldD_2nd"/>
    <property type="match status" value="1"/>
</dbReference>
<sequence length="449" mass="46335">MSGATDAGEGLIERLVSLARSAGADAADAVLIRSTAVGVQVRQGKTEELERSESSDVGLRVFVGGRSAIVSATSLDPSRFEALAEQAIAMARVVPEDRWAGLCDASAPGIFDAAGLELADPTEPDMAALVTRAGIAEAAALAVTGVANSLGASASFGRTEVVLATSRGFTGRYARTSHSVSAAVLAGSGTTMQRDYDGHSVVFLEDLDDPATIGHSAGERAVARMHPTKPKTGRMPVVYDPRVSGSLLGHLAGAINGAAVARGTSFLKDRMGARILREGLHVTDDPRRRRGLRSRPFDGEGVATSALVLVEDGILRSWVLDGRSARQLGLATNGHASRGPSSPPGPSITNLSLSPGALTPAELMADIREGLYITEMMGSAVNGITGDYSRGASGFMIRDGALAEPVAEITVAGNLLPMLAEMTPANDLTFRRGTDAPTIRIDGLTVAGA</sequence>
<dbReference type="GO" id="GO:0006508">
    <property type="term" value="P:proteolysis"/>
    <property type="evidence" value="ECO:0007669"/>
    <property type="project" value="InterPro"/>
</dbReference>
<dbReference type="Pfam" id="PF19289">
    <property type="entry name" value="PmbA_TldD_3rd"/>
    <property type="match status" value="1"/>
</dbReference>
<feature type="domain" description="Metalloprotease TldD/E C-terminal" evidence="4">
    <location>
        <begin position="232"/>
        <end position="448"/>
    </location>
</feature>
<evidence type="ECO:0000256" key="2">
    <source>
        <dbReference type="SAM" id="MobiDB-lite"/>
    </source>
</evidence>
<dbReference type="GO" id="GO:0005829">
    <property type="term" value="C:cytosol"/>
    <property type="evidence" value="ECO:0007669"/>
    <property type="project" value="TreeGrafter"/>
</dbReference>
<dbReference type="InterPro" id="IPR036059">
    <property type="entry name" value="TldD/PmbA_sf"/>
</dbReference>
<organism evidence="6 7">
    <name type="scientific">Lichenicoccus roseus</name>
    <dbReference type="NCBI Taxonomy" id="2683649"/>
    <lineage>
        <taxon>Bacteria</taxon>
        <taxon>Pseudomonadati</taxon>
        <taxon>Pseudomonadota</taxon>
        <taxon>Alphaproteobacteria</taxon>
        <taxon>Acetobacterales</taxon>
        <taxon>Acetobacteraceae</taxon>
        <taxon>Lichenicoccus</taxon>
    </lineage>
</organism>
<dbReference type="InterPro" id="IPR045570">
    <property type="entry name" value="Metalloprtase-TldD/E_cen_dom"/>
</dbReference>
<dbReference type="PANTHER" id="PTHR43421:SF1">
    <property type="entry name" value="METALLOPROTEASE PMBA"/>
    <property type="match status" value="1"/>
</dbReference>
<feature type="domain" description="Metalloprotease TldD/E central" evidence="5">
    <location>
        <begin position="121"/>
        <end position="224"/>
    </location>
</feature>
<dbReference type="InterPro" id="IPR047657">
    <property type="entry name" value="PmbA"/>
</dbReference>
<protein>
    <submittedName>
        <fullName evidence="6">TldD/PmbA family protein</fullName>
    </submittedName>
</protein>
<dbReference type="Pfam" id="PF01523">
    <property type="entry name" value="PmbA_TldD_1st"/>
    <property type="match status" value="1"/>
</dbReference>
<dbReference type="AlphaFoldDB" id="A0A5R9J9P9"/>
<dbReference type="InterPro" id="IPR045569">
    <property type="entry name" value="Metalloprtase-TldD/E_C"/>
</dbReference>
<dbReference type="PANTHER" id="PTHR43421">
    <property type="entry name" value="METALLOPROTEASE PMBA"/>
    <property type="match status" value="1"/>
</dbReference>
<comment type="similarity">
    <text evidence="1">Belongs to the peptidase U62 family.</text>
</comment>
<keyword evidence="7" id="KW-1185">Reference proteome</keyword>
<dbReference type="RefSeq" id="WP_138323982.1">
    <property type="nucleotide sequence ID" value="NZ_VCDI01000001.1"/>
</dbReference>
<name>A0A5R9J9P9_9PROT</name>
<evidence type="ECO:0000259" key="3">
    <source>
        <dbReference type="Pfam" id="PF01523"/>
    </source>
</evidence>
<dbReference type="EMBL" id="VCDI01000001">
    <property type="protein sequence ID" value="TLU73729.1"/>
    <property type="molecule type" value="Genomic_DNA"/>
</dbReference>
<dbReference type="GO" id="GO:0008237">
    <property type="term" value="F:metallopeptidase activity"/>
    <property type="evidence" value="ECO:0007669"/>
    <property type="project" value="InterPro"/>
</dbReference>
<dbReference type="InterPro" id="IPR002510">
    <property type="entry name" value="Metalloprtase-TldD/E_N"/>
</dbReference>
<dbReference type="SUPFAM" id="SSF111283">
    <property type="entry name" value="Putative modulator of DNA gyrase, PmbA/TldD"/>
    <property type="match status" value="1"/>
</dbReference>
<evidence type="ECO:0000259" key="5">
    <source>
        <dbReference type="Pfam" id="PF19290"/>
    </source>
</evidence>
<dbReference type="InterPro" id="IPR035068">
    <property type="entry name" value="TldD/PmbA_N"/>
</dbReference>
<proteinExistence type="inferred from homology"/>
<evidence type="ECO:0000256" key="1">
    <source>
        <dbReference type="ARBA" id="ARBA00005836"/>
    </source>
</evidence>
<evidence type="ECO:0000313" key="6">
    <source>
        <dbReference type="EMBL" id="TLU73729.1"/>
    </source>
</evidence>
<reference evidence="6 7" key="1">
    <citation type="submission" date="2019-05" db="EMBL/GenBank/DDBJ databases">
        <authorList>
            <person name="Pankratov T."/>
            <person name="Grouzdev D."/>
        </authorList>
    </citation>
    <scope>NUCLEOTIDE SEQUENCE [LARGE SCALE GENOMIC DNA]</scope>
    <source>
        <strain evidence="6 7">KEBCLARHB70R</strain>
    </source>
</reference>
<gene>
    <name evidence="6" type="ORF">FE263_00355</name>
</gene>